<dbReference type="GO" id="GO:0016020">
    <property type="term" value="C:membrane"/>
    <property type="evidence" value="ECO:0007669"/>
    <property type="project" value="InterPro"/>
</dbReference>
<proteinExistence type="predicted"/>
<feature type="compositionally biased region" description="Polar residues" evidence="1">
    <location>
        <begin position="108"/>
        <end position="130"/>
    </location>
</feature>
<feature type="region of interest" description="Disordered" evidence="1">
    <location>
        <begin position="358"/>
        <end position="432"/>
    </location>
</feature>
<dbReference type="InterPro" id="IPR013783">
    <property type="entry name" value="Ig-like_fold"/>
</dbReference>
<evidence type="ECO:0000256" key="1">
    <source>
        <dbReference type="SAM" id="MobiDB-lite"/>
    </source>
</evidence>
<feature type="compositionally biased region" description="Polar residues" evidence="1">
    <location>
        <begin position="686"/>
        <end position="697"/>
    </location>
</feature>
<feature type="region of interest" description="Disordered" evidence="1">
    <location>
        <begin position="233"/>
        <end position="256"/>
    </location>
</feature>
<dbReference type="GO" id="GO:0005509">
    <property type="term" value="F:calcium ion binding"/>
    <property type="evidence" value="ECO:0007669"/>
    <property type="project" value="InterPro"/>
</dbReference>
<feature type="region of interest" description="Disordered" evidence="1">
    <location>
        <begin position="1"/>
        <end position="56"/>
    </location>
</feature>
<feature type="region of interest" description="Disordered" evidence="1">
    <location>
        <begin position="176"/>
        <end position="197"/>
    </location>
</feature>
<protein>
    <submittedName>
        <fullName evidence="2">Uncharacterized protein</fullName>
    </submittedName>
</protein>
<dbReference type="InterPro" id="IPR015919">
    <property type="entry name" value="Cadherin-like_sf"/>
</dbReference>
<sequence>MDHHFEQPIKPPRTSSLPYDLATRSSRTTPDSHSLASYTQSLNLSNSTPTRSHPYASDDYYSGDTISASDGLASIDCTQTDFFPCQDMLGIQPQESVYVPLQTHHSYQLSRPPSLTSLTNSDKTSLSSSIKRFEPPSPNYPDQSFEPPPKFSRLGQFNKAANDVLDVETASRNSYSRALPSYSHHPSPLTYSSTTSDQELTTQYHSNNYYQPLGGTPQYPDYYGSSFYPTMSSQISRPNTSHSRKSRSTSISQQSANSRVYGGWGMHQPHLAMTGIRQAHLPAPTRISSLDHTQLFTPDITQIESPEAISSNPIPMSGVITPEMAYTSSMTSDGASISDSMSGSFSGSAAPSIATSMTGSLSAVSDTGPMTIRPMPVRKRAQTLATPNPPIPPYLRHTKNQTPSILETIDSKPRPRSRSSTMSNGDDGSQMATFNPELKELLDKIFIEYLNDVCSDLNVTDSRGEFLHQTLTAKKMQKLDQSDDFRPFKFRIQAFTSAFQDRLLRHNIGESIMPLKRVKIYLWSSPYISRFNEDGKKAKSKGNHIWNISARKDRQNGGWVFEEFAPRISGIPPAVAYTGVPWSFTPRVWDPRNSFAQLKPTFSSPALPHWLSWVFQPTTRGEGRYTLTGTPDATARTTEIVIEANYIQNGHPNKLHFAFLLKIADEQKQPTSAPPGALPTIKDSPIDTSSAGLTYSPSPDDLY</sequence>
<organism evidence="2 3">
    <name type="scientific">Wallemia mellicola</name>
    <dbReference type="NCBI Taxonomy" id="1708541"/>
    <lineage>
        <taxon>Eukaryota</taxon>
        <taxon>Fungi</taxon>
        <taxon>Dikarya</taxon>
        <taxon>Basidiomycota</taxon>
        <taxon>Wallemiomycotina</taxon>
        <taxon>Wallemiomycetes</taxon>
        <taxon>Wallemiales</taxon>
        <taxon>Wallemiaceae</taxon>
        <taxon>Wallemia</taxon>
    </lineage>
</organism>
<name>A0A4T0MEZ3_9BASI</name>
<evidence type="ECO:0000313" key="2">
    <source>
        <dbReference type="EMBL" id="TIB80906.1"/>
    </source>
</evidence>
<evidence type="ECO:0000313" key="3">
    <source>
        <dbReference type="Proteomes" id="UP000310685"/>
    </source>
</evidence>
<comment type="caution">
    <text evidence="2">The sequence shown here is derived from an EMBL/GenBank/DDBJ whole genome shotgun (WGS) entry which is preliminary data.</text>
</comment>
<dbReference type="EMBL" id="SPRC01000012">
    <property type="protein sequence ID" value="TIB80906.1"/>
    <property type="molecule type" value="Genomic_DNA"/>
</dbReference>
<feature type="region of interest" description="Disordered" evidence="1">
    <location>
        <begin position="669"/>
        <end position="703"/>
    </location>
</feature>
<dbReference type="Proteomes" id="UP000310685">
    <property type="component" value="Unassembled WGS sequence"/>
</dbReference>
<feature type="compositionally biased region" description="Polar residues" evidence="1">
    <location>
        <begin position="418"/>
        <end position="432"/>
    </location>
</feature>
<feature type="region of interest" description="Disordered" evidence="1">
    <location>
        <begin position="108"/>
        <end position="153"/>
    </location>
</feature>
<dbReference type="SUPFAM" id="SSF49313">
    <property type="entry name" value="Cadherin-like"/>
    <property type="match status" value="1"/>
</dbReference>
<dbReference type="Gene3D" id="2.60.40.10">
    <property type="entry name" value="Immunoglobulins"/>
    <property type="match status" value="1"/>
</dbReference>
<reference evidence="2 3" key="1">
    <citation type="submission" date="2019-03" db="EMBL/GenBank/DDBJ databases">
        <title>Sequencing 25 genomes of Wallemia mellicola.</title>
        <authorList>
            <person name="Gostincar C."/>
        </authorList>
    </citation>
    <scope>NUCLEOTIDE SEQUENCE [LARGE SCALE GENOMIC DNA]</scope>
    <source>
        <strain evidence="2 3">EXF-6152</strain>
    </source>
</reference>
<dbReference type="AlphaFoldDB" id="A0A4T0MEZ3"/>
<feature type="compositionally biased region" description="Polar residues" evidence="1">
    <location>
        <begin position="13"/>
        <end position="51"/>
    </location>
</feature>
<gene>
    <name evidence="2" type="ORF">E3Q22_01588</name>
</gene>
<accession>A0A4T0MEZ3</accession>